<organism evidence="1 2">
    <name type="scientific">Dendrobium catenatum</name>
    <dbReference type="NCBI Taxonomy" id="906689"/>
    <lineage>
        <taxon>Eukaryota</taxon>
        <taxon>Viridiplantae</taxon>
        <taxon>Streptophyta</taxon>
        <taxon>Embryophyta</taxon>
        <taxon>Tracheophyta</taxon>
        <taxon>Spermatophyta</taxon>
        <taxon>Magnoliopsida</taxon>
        <taxon>Liliopsida</taxon>
        <taxon>Asparagales</taxon>
        <taxon>Orchidaceae</taxon>
        <taxon>Epidendroideae</taxon>
        <taxon>Malaxideae</taxon>
        <taxon>Dendrobiinae</taxon>
        <taxon>Dendrobium</taxon>
    </lineage>
</organism>
<dbReference type="EMBL" id="KZ502537">
    <property type="protein sequence ID" value="PKU76990.1"/>
    <property type="molecule type" value="Genomic_DNA"/>
</dbReference>
<evidence type="ECO:0000313" key="2">
    <source>
        <dbReference type="Proteomes" id="UP000233837"/>
    </source>
</evidence>
<gene>
    <name evidence="1" type="ORF">MA16_Dca001596</name>
</gene>
<dbReference type="Proteomes" id="UP000233837">
    <property type="component" value="Unassembled WGS sequence"/>
</dbReference>
<protein>
    <submittedName>
        <fullName evidence="1">Uncharacterized protein</fullName>
    </submittedName>
</protein>
<sequence>MGGGEWNKQTRRLCFVRVLKVKAEAESRLSEGFMGSDDFDAGFSEFCGFDSPWCSAGYPGFEQNFDDVLGGRYFRDSMGCIV</sequence>
<reference evidence="1 2" key="1">
    <citation type="journal article" date="2016" name="Sci. Rep.">
        <title>The Dendrobium catenatum Lindl. genome sequence provides insights into polysaccharide synthase, floral development and adaptive evolution.</title>
        <authorList>
            <person name="Zhang G.Q."/>
            <person name="Xu Q."/>
            <person name="Bian C."/>
            <person name="Tsai W.C."/>
            <person name="Yeh C.M."/>
            <person name="Liu K.W."/>
            <person name="Yoshida K."/>
            <person name="Zhang L.S."/>
            <person name="Chang S.B."/>
            <person name="Chen F."/>
            <person name="Shi Y."/>
            <person name="Su Y.Y."/>
            <person name="Zhang Y.Q."/>
            <person name="Chen L.J."/>
            <person name="Yin Y."/>
            <person name="Lin M."/>
            <person name="Huang H."/>
            <person name="Deng H."/>
            <person name="Wang Z.W."/>
            <person name="Zhu S.L."/>
            <person name="Zhao X."/>
            <person name="Deng C."/>
            <person name="Niu S.C."/>
            <person name="Huang J."/>
            <person name="Wang M."/>
            <person name="Liu G.H."/>
            <person name="Yang H.J."/>
            <person name="Xiao X.J."/>
            <person name="Hsiao Y.Y."/>
            <person name="Wu W.L."/>
            <person name="Chen Y.Y."/>
            <person name="Mitsuda N."/>
            <person name="Ohme-Takagi M."/>
            <person name="Luo Y.B."/>
            <person name="Van de Peer Y."/>
            <person name="Liu Z.J."/>
        </authorList>
    </citation>
    <scope>NUCLEOTIDE SEQUENCE [LARGE SCALE GENOMIC DNA]</scope>
    <source>
        <tissue evidence="1">The whole plant</tissue>
    </source>
</reference>
<dbReference type="AlphaFoldDB" id="A0A2I0WMV0"/>
<reference evidence="1 2" key="2">
    <citation type="journal article" date="2017" name="Nature">
        <title>The Apostasia genome and the evolution of orchids.</title>
        <authorList>
            <person name="Zhang G.Q."/>
            <person name="Liu K.W."/>
            <person name="Li Z."/>
            <person name="Lohaus R."/>
            <person name="Hsiao Y.Y."/>
            <person name="Niu S.C."/>
            <person name="Wang J.Y."/>
            <person name="Lin Y.C."/>
            <person name="Xu Q."/>
            <person name="Chen L.J."/>
            <person name="Yoshida K."/>
            <person name="Fujiwara S."/>
            <person name="Wang Z.W."/>
            <person name="Zhang Y.Q."/>
            <person name="Mitsuda N."/>
            <person name="Wang M."/>
            <person name="Liu G.H."/>
            <person name="Pecoraro L."/>
            <person name="Huang H.X."/>
            <person name="Xiao X.J."/>
            <person name="Lin M."/>
            <person name="Wu X.Y."/>
            <person name="Wu W.L."/>
            <person name="Chen Y.Y."/>
            <person name="Chang S.B."/>
            <person name="Sakamoto S."/>
            <person name="Ohme-Takagi M."/>
            <person name="Yagi M."/>
            <person name="Zeng S.J."/>
            <person name="Shen C.Y."/>
            <person name="Yeh C.M."/>
            <person name="Luo Y.B."/>
            <person name="Tsai W.C."/>
            <person name="Van de Peer Y."/>
            <person name="Liu Z.J."/>
        </authorList>
    </citation>
    <scope>NUCLEOTIDE SEQUENCE [LARGE SCALE GENOMIC DNA]</scope>
    <source>
        <tissue evidence="1">The whole plant</tissue>
    </source>
</reference>
<keyword evidence="2" id="KW-1185">Reference proteome</keyword>
<proteinExistence type="predicted"/>
<name>A0A2I0WMV0_9ASPA</name>
<accession>A0A2I0WMV0</accession>
<evidence type="ECO:0000313" key="1">
    <source>
        <dbReference type="EMBL" id="PKU76990.1"/>
    </source>
</evidence>